<keyword evidence="9" id="KW-1185">Reference proteome</keyword>
<dbReference type="OrthoDB" id="8734935at2759"/>
<accession>A0A8C5R3P3</accession>
<dbReference type="Pfam" id="PF00487">
    <property type="entry name" value="FA_desaturase"/>
    <property type="match status" value="1"/>
</dbReference>
<dbReference type="GeneTree" id="ENSGT00950000182990"/>
<evidence type="ECO:0000256" key="6">
    <source>
        <dbReference type="SAM" id="Phobius"/>
    </source>
</evidence>
<sequence>MARSPPIVPESKRRNFVGRGTKEVVRMEKENLERVGYRLNLANKNQELKSFGRRNGKETHSGGHPDSMSRPNTTGNNSTPNHDTGLKQLKGDDLKSSFQELDVESKWMHELSRMVRREWKKSNWWERHGVDWSIIGFAICLLPAGFLCVGSHTPLLWVLGILILGLSHSVLSVKGGHMASHRALCTSPSFGRFWAIFFVEVCGSVPVTCGEESHVNLHHGHTNIIGLGDSSIWKAPMLSCGIYMFVAPLALPVLAIIVGLQSMTKMPYLRALQSLFCIFMGLFCQLQILIWYSGLDLWSALGCMYLSRTLLSIPFIHVNIFQHIGLPMFSPSQRPHRLQLMANSVLNLPRNYLLDWTFGHSIVSCHVEHHLFPNLSDHMCLKIKPIVSRFVRIHNLPYQEDTYISRLQIFLTRYKELMVLAPPIRQLVELR</sequence>
<feature type="region of interest" description="Disordered" evidence="5">
    <location>
        <begin position="46"/>
        <end position="89"/>
    </location>
</feature>
<dbReference type="GO" id="GO:0016717">
    <property type="term" value="F:oxidoreductase activity, acting on paired donors, with oxidation of a pair of donors resulting in the reduction of molecular oxygen to two molecules of water"/>
    <property type="evidence" value="ECO:0007669"/>
    <property type="project" value="TreeGrafter"/>
</dbReference>
<keyword evidence="6" id="KW-0812">Transmembrane</keyword>
<keyword evidence="1" id="KW-0444">Lipid biosynthesis</keyword>
<keyword evidence="2" id="KW-0276">Fatty acid metabolism</keyword>
<evidence type="ECO:0000259" key="7">
    <source>
        <dbReference type="Pfam" id="PF00487"/>
    </source>
</evidence>
<feature type="transmembrane region" description="Helical" evidence="6">
    <location>
        <begin position="155"/>
        <end position="173"/>
    </location>
</feature>
<dbReference type="InterPro" id="IPR005804">
    <property type="entry name" value="FA_desaturase_dom"/>
</dbReference>
<evidence type="ECO:0000256" key="2">
    <source>
        <dbReference type="ARBA" id="ARBA00022832"/>
    </source>
</evidence>
<reference evidence="8" key="1">
    <citation type="submission" date="2025-08" db="UniProtKB">
        <authorList>
            <consortium name="Ensembl"/>
        </authorList>
    </citation>
    <scope>IDENTIFICATION</scope>
</reference>
<evidence type="ECO:0000313" key="9">
    <source>
        <dbReference type="Proteomes" id="UP000694569"/>
    </source>
</evidence>
<keyword evidence="4" id="KW-0275">Fatty acid biosynthesis</keyword>
<dbReference type="Proteomes" id="UP000694569">
    <property type="component" value="Unplaced"/>
</dbReference>
<dbReference type="Ensembl" id="ENSLLET00000049069.1">
    <property type="protein sequence ID" value="ENSLLEP00000047210.1"/>
    <property type="gene ID" value="ENSLLEG00000029854.1"/>
</dbReference>
<organism evidence="8 9">
    <name type="scientific">Leptobrachium leishanense</name>
    <name type="common">Leishan spiny toad</name>
    <dbReference type="NCBI Taxonomy" id="445787"/>
    <lineage>
        <taxon>Eukaryota</taxon>
        <taxon>Metazoa</taxon>
        <taxon>Chordata</taxon>
        <taxon>Craniata</taxon>
        <taxon>Vertebrata</taxon>
        <taxon>Euteleostomi</taxon>
        <taxon>Amphibia</taxon>
        <taxon>Batrachia</taxon>
        <taxon>Anura</taxon>
        <taxon>Pelobatoidea</taxon>
        <taxon>Megophryidae</taxon>
        <taxon>Leptobrachium</taxon>
    </lineage>
</organism>
<dbReference type="PANTHER" id="PTHR19353">
    <property type="entry name" value="FATTY ACID DESATURASE 2"/>
    <property type="match status" value="1"/>
</dbReference>
<feature type="transmembrane region" description="Helical" evidence="6">
    <location>
        <begin position="130"/>
        <end position="149"/>
    </location>
</feature>
<feature type="transmembrane region" description="Helical" evidence="6">
    <location>
        <begin position="272"/>
        <end position="292"/>
    </location>
</feature>
<proteinExistence type="predicted"/>
<dbReference type="InterPro" id="IPR012171">
    <property type="entry name" value="Fatty_acid_desaturase"/>
</dbReference>
<dbReference type="AlphaFoldDB" id="A0A8C5R3P3"/>
<evidence type="ECO:0000256" key="1">
    <source>
        <dbReference type="ARBA" id="ARBA00022516"/>
    </source>
</evidence>
<protein>
    <submittedName>
        <fullName evidence="8">Fatty acid desaturase 6</fullName>
    </submittedName>
</protein>
<dbReference type="GO" id="GO:0006633">
    <property type="term" value="P:fatty acid biosynthetic process"/>
    <property type="evidence" value="ECO:0007669"/>
    <property type="project" value="UniProtKB-KW"/>
</dbReference>
<feature type="domain" description="Fatty acid desaturase" evidence="7">
    <location>
        <begin position="154"/>
        <end position="400"/>
    </location>
</feature>
<feature type="transmembrane region" description="Helical" evidence="6">
    <location>
        <begin position="235"/>
        <end position="260"/>
    </location>
</feature>
<dbReference type="PANTHER" id="PTHR19353:SF13">
    <property type="entry name" value="FATTY ACID DESATURASE 6"/>
    <property type="match status" value="1"/>
</dbReference>
<evidence type="ECO:0000256" key="3">
    <source>
        <dbReference type="ARBA" id="ARBA00023098"/>
    </source>
</evidence>
<name>A0A8C5R3P3_9ANUR</name>
<keyword evidence="6" id="KW-0472">Membrane</keyword>
<gene>
    <name evidence="8" type="primary">FADS6</name>
</gene>
<keyword evidence="6" id="KW-1133">Transmembrane helix</keyword>
<evidence type="ECO:0000313" key="8">
    <source>
        <dbReference type="Ensembl" id="ENSLLEP00000047210.1"/>
    </source>
</evidence>
<dbReference type="GO" id="GO:0016020">
    <property type="term" value="C:membrane"/>
    <property type="evidence" value="ECO:0007669"/>
    <property type="project" value="TreeGrafter"/>
</dbReference>
<evidence type="ECO:0000256" key="4">
    <source>
        <dbReference type="ARBA" id="ARBA00023160"/>
    </source>
</evidence>
<reference evidence="8" key="2">
    <citation type="submission" date="2025-09" db="UniProtKB">
        <authorList>
            <consortium name="Ensembl"/>
        </authorList>
    </citation>
    <scope>IDENTIFICATION</scope>
</reference>
<keyword evidence="3" id="KW-0443">Lipid metabolism</keyword>
<feature type="compositionally biased region" description="Polar residues" evidence="5">
    <location>
        <begin position="69"/>
        <end position="82"/>
    </location>
</feature>
<evidence type="ECO:0000256" key="5">
    <source>
        <dbReference type="SAM" id="MobiDB-lite"/>
    </source>
</evidence>